<evidence type="ECO:0000313" key="1">
    <source>
        <dbReference type="EMBL" id="KAK3784162.1"/>
    </source>
</evidence>
<name>A0AAE1AAU2_9GAST</name>
<reference evidence="1" key="1">
    <citation type="journal article" date="2023" name="G3 (Bethesda)">
        <title>A reference genome for the long-term kleptoplast-retaining sea slug Elysia crispata morphotype clarki.</title>
        <authorList>
            <person name="Eastman K.E."/>
            <person name="Pendleton A.L."/>
            <person name="Shaikh M.A."/>
            <person name="Suttiyut T."/>
            <person name="Ogas R."/>
            <person name="Tomko P."/>
            <person name="Gavelis G."/>
            <person name="Widhalm J.R."/>
            <person name="Wisecaver J.H."/>
        </authorList>
    </citation>
    <scope>NUCLEOTIDE SEQUENCE</scope>
    <source>
        <strain evidence="1">ECLA1</strain>
    </source>
</reference>
<accession>A0AAE1AAU2</accession>
<organism evidence="1 2">
    <name type="scientific">Elysia crispata</name>
    <name type="common">lettuce slug</name>
    <dbReference type="NCBI Taxonomy" id="231223"/>
    <lineage>
        <taxon>Eukaryota</taxon>
        <taxon>Metazoa</taxon>
        <taxon>Spiralia</taxon>
        <taxon>Lophotrochozoa</taxon>
        <taxon>Mollusca</taxon>
        <taxon>Gastropoda</taxon>
        <taxon>Heterobranchia</taxon>
        <taxon>Euthyneura</taxon>
        <taxon>Panpulmonata</taxon>
        <taxon>Sacoglossa</taxon>
        <taxon>Placobranchoidea</taxon>
        <taxon>Plakobranchidae</taxon>
        <taxon>Elysia</taxon>
    </lineage>
</organism>
<evidence type="ECO:0000313" key="2">
    <source>
        <dbReference type="Proteomes" id="UP001283361"/>
    </source>
</evidence>
<dbReference type="EMBL" id="JAWDGP010002306">
    <property type="protein sequence ID" value="KAK3784162.1"/>
    <property type="molecule type" value="Genomic_DNA"/>
</dbReference>
<protein>
    <submittedName>
        <fullName evidence="1">Uncharacterized protein</fullName>
    </submittedName>
</protein>
<dbReference type="AlphaFoldDB" id="A0AAE1AAU2"/>
<gene>
    <name evidence="1" type="ORF">RRG08_030953</name>
</gene>
<keyword evidence="2" id="KW-1185">Reference proteome</keyword>
<comment type="caution">
    <text evidence="1">The sequence shown here is derived from an EMBL/GenBank/DDBJ whole genome shotgun (WGS) entry which is preliminary data.</text>
</comment>
<sequence length="177" mass="19649">MPDWAAFEKLTGAVEKACWSYREKRGGGILIHGYSQIRGLWIEFRRLCNTKEGLVTLLISSQPSSPSPQAHLLGPGQLLAGEVNPRLSCRQNELLRHGRFSSLRWNLAINFACLASLRLRDDLERVFDMRGDYPGASDISTLPTRVTPASKMTSALRAGFQAKLVIDNTTEGTYNAL</sequence>
<dbReference type="Proteomes" id="UP001283361">
    <property type="component" value="Unassembled WGS sequence"/>
</dbReference>
<proteinExistence type="predicted"/>